<protein>
    <submittedName>
        <fullName evidence="1">Uncharacterized protein</fullName>
    </submittedName>
</protein>
<name>A0A699ZWH1_HAELA</name>
<comment type="caution">
    <text evidence="1">The sequence shown here is derived from an EMBL/GenBank/DDBJ whole genome shotgun (WGS) entry which is preliminary data.</text>
</comment>
<gene>
    <name evidence="1" type="ORF">HaLaN_20572</name>
</gene>
<proteinExistence type="predicted"/>
<dbReference type="EMBL" id="BLLF01002177">
    <property type="protein sequence ID" value="GFH23024.1"/>
    <property type="molecule type" value="Genomic_DNA"/>
</dbReference>
<accession>A0A699ZWH1</accession>
<sequence length="66" mass="7151">MPATYTAFCDAVKGIPVRPPCPAPDTFSLPTSAGRWVRLDLGQQQVRAASWNPAWGPFLGTLVRLP</sequence>
<evidence type="ECO:0000313" key="2">
    <source>
        <dbReference type="Proteomes" id="UP000485058"/>
    </source>
</evidence>
<keyword evidence="2" id="KW-1185">Reference proteome</keyword>
<evidence type="ECO:0000313" key="1">
    <source>
        <dbReference type="EMBL" id="GFH23024.1"/>
    </source>
</evidence>
<organism evidence="1 2">
    <name type="scientific">Haematococcus lacustris</name>
    <name type="common">Green alga</name>
    <name type="synonym">Haematococcus pluvialis</name>
    <dbReference type="NCBI Taxonomy" id="44745"/>
    <lineage>
        <taxon>Eukaryota</taxon>
        <taxon>Viridiplantae</taxon>
        <taxon>Chlorophyta</taxon>
        <taxon>core chlorophytes</taxon>
        <taxon>Chlorophyceae</taxon>
        <taxon>CS clade</taxon>
        <taxon>Chlamydomonadales</taxon>
        <taxon>Haematococcaceae</taxon>
        <taxon>Haematococcus</taxon>
    </lineage>
</organism>
<dbReference type="Proteomes" id="UP000485058">
    <property type="component" value="Unassembled WGS sequence"/>
</dbReference>
<reference evidence="1 2" key="1">
    <citation type="submission" date="2020-02" db="EMBL/GenBank/DDBJ databases">
        <title>Draft genome sequence of Haematococcus lacustris strain NIES-144.</title>
        <authorList>
            <person name="Morimoto D."/>
            <person name="Nakagawa S."/>
            <person name="Yoshida T."/>
            <person name="Sawayama S."/>
        </authorList>
    </citation>
    <scope>NUCLEOTIDE SEQUENCE [LARGE SCALE GENOMIC DNA]</scope>
    <source>
        <strain evidence="1 2">NIES-144</strain>
    </source>
</reference>
<dbReference type="AlphaFoldDB" id="A0A699ZWH1"/>